<keyword evidence="1" id="KW-1133">Transmembrane helix</keyword>
<keyword evidence="3" id="KW-1185">Reference proteome</keyword>
<name>A0A7W7NTX4_9SPHN</name>
<feature type="transmembrane region" description="Helical" evidence="1">
    <location>
        <begin position="125"/>
        <end position="147"/>
    </location>
</feature>
<keyword evidence="1" id="KW-0472">Membrane</keyword>
<feature type="transmembrane region" description="Helical" evidence="1">
    <location>
        <begin position="12"/>
        <end position="30"/>
    </location>
</feature>
<organism evidence="2 3">
    <name type="scientific">Sphingomonas kyeonggiensis</name>
    <dbReference type="NCBI Taxonomy" id="1268553"/>
    <lineage>
        <taxon>Bacteria</taxon>
        <taxon>Pseudomonadati</taxon>
        <taxon>Pseudomonadota</taxon>
        <taxon>Alphaproteobacteria</taxon>
        <taxon>Sphingomonadales</taxon>
        <taxon>Sphingomonadaceae</taxon>
        <taxon>Sphingomonas</taxon>
    </lineage>
</organism>
<sequence>MFELYKAECRRFRWWALGAGALHAGILLFFDRMVDPLQQPAMIYELVAAIYAGAGVLLGLFQAGSYARINQWMALLHRPLSPRRVLIAVAGGSATMLAAAVLVPILLLLIGHGLIGSRFVDARHWLLGLSGMLIALTGLMGGIYAALSPRRYGWLVLIPALLPTASMAVGWAAIVVQTGVLVALALLVTSAFKPDLAEPPRTITGLAGTALTAAMGAYLLLVVAGDLVFQTLWITTGTHPLNGVPPRGGVTEATRADGAALIEAGLAGRQDNRARLWREQVRLSEIFEVPPTMKWLPVRGELTNVAPMEFDDERRGTRWTFSHDDMRFHGVRLSDGAALGTLDVPGGFDAPPLPIEGGHLIAGGSLLGFDADDGMIHRSIRLPAGETIVARPSTAGTALAVMSDRALRLYDVRVLDESAGSDAPLATVPLPGPVGSLMRLDLIELLDGYLVSFTYARDGVDGPADAWQQIVHVTGAGTSRPVARRTLTPDFPFVTRFAPYWISPALKVARDLAEHAGSGPVPMAQRTPVKIPLSIWIAAGLLAALSAAVVALLARRWRLGLRASAAWMLATLALGPPMLFAFWLIRPNRTA</sequence>
<dbReference type="RefSeq" id="WP_184168844.1">
    <property type="nucleotide sequence ID" value="NZ_JACHLN010000003.1"/>
</dbReference>
<feature type="transmembrane region" description="Helical" evidence="1">
    <location>
        <begin position="207"/>
        <end position="229"/>
    </location>
</feature>
<comment type="caution">
    <text evidence="2">The sequence shown here is derived from an EMBL/GenBank/DDBJ whole genome shotgun (WGS) entry which is preliminary data.</text>
</comment>
<evidence type="ECO:0000256" key="1">
    <source>
        <dbReference type="SAM" id="Phobius"/>
    </source>
</evidence>
<feature type="transmembrane region" description="Helical" evidence="1">
    <location>
        <begin position="566"/>
        <end position="585"/>
    </location>
</feature>
<dbReference type="AlphaFoldDB" id="A0A7W7NTX4"/>
<proteinExistence type="predicted"/>
<protein>
    <submittedName>
        <fullName evidence="2">Uncharacterized protein</fullName>
    </submittedName>
</protein>
<feature type="transmembrane region" description="Helical" evidence="1">
    <location>
        <begin position="154"/>
        <end position="187"/>
    </location>
</feature>
<keyword evidence="1" id="KW-0812">Transmembrane</keyword>
<dbReference type="Proteomes" id="UP000575241">
    <property type="component" value="Unassembled WGS sequence"/>
</dbReference>
<evidence type="ECO:0000313" key="2">
    <source>
        <dbReference type="EMBL" id="MBB4840376.1"/>
    </source>
</evidence>
<feature type="transmembrane region" description="Helical" evidence="1">
    <location>
        <begin position="85"/>
        <end position="110"/>
    </location>
</feature>
<feature type="transmembrane region" description="Helical" evidence="1">
    <location>
        <begin position="42"/>
        <end position="64"/>
    </location>
</feature>
<dbReference type="EMBL" id="JACHLN010000003">
    <property type="protein sequence ID" value="MBB4840376.1"/>
    <property type="molecule type" value="Genomic_DNA"/>
</dbReference>
<reference evidence="2 3" key="1">
    <citation type="submission" date="2020-08" db="EMBL/GenBank/DDBJ databases">
        <title>Functional genomics of gut bacteria from endangered species of beetles.</title>
        <authorList>
            <person name="Carlos-Shanley C."/>
        </authorList>
    </citation>
    <scope>NUCLEOTIDE SEQUENCE [LARGE SCALE GENOMIC DNA]</scope>
    <source>
        <strain evidence="2 3">S00224</strain>
    </source>
</reference>
<gene>
    <name evidence="2" type="ORF">HNP52_003468</name>
</gene>
<accession>A0A7W7NTX4</accession>
<feature type="transmembrane region" description="Helical" evidence="1">
    <location>
        <begin position="533"/>
        <end position="554"/>
    </location>
</feature>
<evidence type="ECO:0000313" key="3">
    <source>
        <dbReference type="Proteomes" id="UP000575241"/>
    </source>
</evidence>